<reference evidence="4" key="1">
    <citation type="submission" date="2016-10" db="EMBL/GenBank/DDBJ databases">
        <authorList>
            <person name="Varghese N."/>
            <person name="Submissions S."/>
        </authorList>
    </citation>
    <scope>NUCLEOTIDE SEQUENCE [LARGE SCALE GENOMIC DNA]</scope>
    <source>
        <strain evidence="4">ATCC 51557</strain>
    </source>
</reference>
<dbReference type="AlphaFoldDB" id="A0A1G4PRL5"/>
<protein>
    <submittedName>
        <fullName evidence="3">Oxygen tolerance</fullName>
    </submittedName>
</protein>
<proteinExistence type="predicted"/>
<dbReference type="SMART" id="SM00287">
    <property type="entry name" value="SH3b"/>
    <property type="match status" value="1"/>
</dbReference>
<dbReference type="Gene3D" id="1.25.40.1040">
    <property type="match status" value="1"/>
</dbReference>
<dbReference type="InterPro" id="IPR003646">
    <property type="entry name" value="SH3-like_bac-type"/>
</dbReference>
<dbReference type="Proteomes" id="UP000199262">
    <property type="component" value="Unassembled WGS sequence"/>
</dbReference>
<organism evidence="3 4">
    <name type="scientific">Borreliella japonica</name>
    <name type="common">Borrelia japonica</name>
    <dbReference type="NCBI Taxonomy" id="34095"/>
    <lineage>
        <taxon>Bacteria</taxon>
        <taxon>Pseudomonadati</taxon>
        <taxon>Spirochaetota</taxon>
        <taxon>Spirochaetia</taxon>
        <taxon>Spirochaetales</taxon>
        <taxon>Borreliaceae</taxon>
        <taxon>Borreliella</taxon>
    </lineage>
</organism>
<dbReference type="Gene3D" id="2.30.30.40">
    <property type="entry name" value="SH3 Domains"/>
    <property type="match status" value="1"/>
</dbReference>
<evidence type="ECO:0000313" key="3">
    <source>
        <dbReference type="EMBL" id="SCW34984.1"/>
    </source>
</evidence>
<evidence type="ECO:0000256" key="1">
    <source>
        <dbReference type="SAM" id="Phobius"/>
    </source>
</evidence>
<feature type="transmembrane region" description="Helical" evidence="1">
    <location>
        <begin position="410"/>
        <end position="431"/>
    </location>
</feature>
<evidence type="ECO:0000313" key="4">
    <source>
        <dbReference type="Proteomes" id="UP000199262"/>
    </source>
</evidence>
<feature type="transmembrane region" description="Helical" evidence="1">
    <location>
        <begin position="558"/>
        <end position="579"/>
    </location>
</feature>
<feature type="transmembrane region" description="Helical" evidence="1">
    <location>
        <begin position="438"/>
        <end position="460"/>
    </location>
</feature>
<keyword evidence="1" id="KW-1133">Transmembrane helix</keyword>
<dbReference type="EMBL" id="FMTE01000004">
    <property type="protein sequence ID" value="SCW34984.1"/>
    <property type="molecule type" value="Genomic_DNA"/>
</dbReference>
<feature type="domain" description="SH3b" evidence="2">
    <location>
        <begin position="616"/>
        <end position="679"/>
    </location>
</feature>
<feature type="transmembrane region" description="Helical" evidence="1">
    <location>
        <begin position="591"/>
        <end position="611"/>
    </location>
</feature>
<feature type="transmembrane region" description="Helical" evidence="1">
    <location>
        <begin position="16"/>
        <end position="35"/>
    </location>
</feature>
<evidence type="ECO:0000259" key="2">
    <source>
        <dbReference type="SMART" id="SM00287"/>
    </source>
</evidence>
<keyword evidence="4" id="KW-1185">Reference proteome</keyword>
<sequence>MVEKNRREFSCFKRRLVIFFIYFFSIAKLYSLTGIDFVKNIKVLRGEKFIQVVMLNNPLQDIDISLLKVEINKEVQSNSNVLSISRTTDNNSFSFVEIKVEYLFESLGFIKIPPLKVIYKGDFYLSSEVEVSVLRADEINSFGLPVDLYWDLDKREVYEYQSIGLVLRSNWLSDGNSNEMSGFLPAIKDAMIEKMPIFGDIKYRTFHNKEILDVPFYNFVLTPLKGSKNVLIPSFPFNIDSGLVRETPELLLKVKPIPKEVKSLAVGTFRIDYETPTYSAIDQDMFTILIKITGQGNFPHFYFPEIETYNSKILNKKKNYNFKPSKDGYKGSISQIYTVKPGTKGSVFLNIGDFNYLNPDNGTVYTLKGKKLKYEYLGEFNGINKVQSNLDDDFKLLSYTDILNYKNKTFLFFVPYYYLLLIPGFLLSLAILINYKKFFAASSFGLIILILAAGISLNAVNDGLLSEKNINDLIENYNTKNYDAALIKIDNILKKYPNYSGLWLNRALVLSKMDRDFDAIYSAYKAFLASPNNEVPYKVIDLIESKNGVTDSIRNNSFIFSNIFFIISLFLMNFLVVSISYRFLAKNLKKITIFLLFSAVCFTIFETYYFYSDQQSEVGIIKGDLVSLYKVPDNFSRSWRFLKGNASVYILDSKDDFVLIETSYGLQGWIHKNFIVSLKDDLI</sequence>
<keyword evidence="1" id="KW-0812">Transmembrane</keyword>
<gene>
    <name evidence="3" type="ORF">SAMN02983004_00686</name>
</gene>
<accession>A0A1G4PRL5</accession>
<keyword evidence="1" id="KW-0472">Membrane</keyword>
<dbReference type="SUPFAM" id="SSF48439">
    <property type="entry name" value="Protein prenylyltransferase"/>
    <property type="match status" value="1"/>
</dbReference>
<name>A0A1G4PRL5_BORJA</name>